<comment type="caution">
    <text evidence="1">The sequence shown here is derived from an EMBL/GenBank/DDBJ whole genome shotgun (WGS) entry which is preliminary data.</text>
</comment>
<accession>A0A642PN29</accession>
<dbReference type="AlphaFoldDB" id="A0A642PN29"/>
<evidence type="ECO:0000313" key="2">
    <source>
        <dbReference type="Proteomes" id="UP000448877"/>
    </source>
</evidence>
<dbReference type="Proteomes" id="UP000448877">
    <property type="component" value="Unassembled WGS sequence"/>
</dbReference>
<name>A0A642PN29_9BACE</name>
<sequence length="291" mass="32860">MMEVLPADSLATYITEWVNIRDSVFMALRRDTLNPHSALQVECRLIDDSVRMELARIAALGNYSFSDVLLVREKISPYTGDGELVEAAGSIRPFFDSLDENGMIVGGKQKVLSYYRTFLAETLKDSIMDIEELQEFIKQEDVVYRSFLAYLHDYGDTDLSDITRATEKCCSLVFDAANRGCVSYRDATVYMALRSNRRLVQNVLACLGDIRCGRVHGREQAWAYACMILQPYVSMDGLCVALMSQDERCVLTGIVSDTSGALLRLHEIIRSERHRLSELPAMLLEILILTI</sequence>
<proteinExistence type="predicted"/>
<protein>
    <submittedName>
        <fullName evidence="1">Uncharacterized protein</fullName>
    </submittedName>
</protein>
<organism evidence="1 2">
    <name type="scientific">Bacteroides cellulosilyticus</name>
    <dbReference type="NCBI Taxonomy" id="246787"/>
    <lineage>
        <taxon>Bacteria</taxon>
        <taxon>Pseudomonadati</taxon>
        <taxon>Bacteroidota</taxon>
        <taxon>Bacteroidia</taxon>
        <taxon>Bacteroidales</taxon>
        <taxon>Bacteroidaceae</taxon>
        <taxon>Bacteroides</taxon>
    </lineage>
</organism>
<reference evidence="1 2" key="1">
    <citation type="journal article" date="2019" name="Nat. Med.">
        <title>A library of human gut bacterial isolates paired with longitudinal multiomics data enables mechanistic microbiome research.</title>
        <authorList>
            <person name="Poyet M."/>
            <person name="Groussin M."/>
            <person name="Gibbons S.M."/>
            <person name="Avila-Pacheco J."/>
            <person name="Jiang X."/>
            <person name="Kearney S.M."/>
            <person name="Perrotta A.R."/>
            <person name="Berdy B."/>
            <person name="Zhao S."/>
            <person name="Lieberman T.D."/>
            <person name="Swanson P.K."/>
            <person name="Smith M."/>
            <person name="Roesemann S."/>
            <person name="Alexander J.E."/>
            <person name="Rich S.A."/>
            <person name="Livny J."/>
            <person name="Vlamakis H."/>
            <person name="Clish C."/>
            <person name="Bullock K."/>
            <person name="Deik A."/>
            <person name="Scott J."/>
            <person name="Pierce K.A."/>
            <person name="Xavier R.J."/>
            <person name="Alm E.J."/>
        </authorList>
    </citation>
    <scope>NUCLEOTIDE SEQUENCE [LARGE SCALE GENOMIC DNA]</scope>
    <source>
        <strain evidence="1 2">BIOML-A6</strain>
    </source>
</reference>
<gene>
    <name evidence="1" type="ORF">F2Y81_27470</name>
</gene>
<evidence type="ECO:0000313" key="1">
    <source>
        <dbReference type="EMBL" id="KAA5411963.1"/>
    </source>
</evidence>
<dbReference type="EMBL" id="VVYV01000088">
    <property type="protein sequence ID" value="KAA5411963.1"/>
    <property type="molecule type" value="Genomic_DNA"/>
</dbReference>